<reference evidence="3 4" key="1">
    <citation type="submission" date="2013-03" db="EMBL/GenBank/DDBJ databases">
        <authorList>
            <person name="Fiebig A."/>
            <person name="Goeker M."/>
            <person name="Klenk H.-P.P."/>
        </authorList>
    </citation>
    <scope>NUCLEOTIDE SEQUENCE [LARGE SCALE GENOMIC DNA]</scope>
    <source>
        <strain evidence="3 4">DSM 17492</strain>
        <plasmid evidence="3 4">pLokhon01</plasmid>
    </source>
</reference>
<dbReference type="InterPro" id="IPR000594">
    <property type="entry name" value="ThiF_NAD_FAD-bd"/>
</dbReference>
<comment type="caution">
    <text evidence="3">The sequence shown here is derived from an EMBL/GenBank/DDBJ whole genome shotgun (WGS) entry which is preliminary data.</text>
</comment>
<dbReference type="GO" id="GO:0004792">
    <property type="term" value="F:thiosulfate-cyanide sulfurtransferase activity"/>
    <property type="evidence" value="ECO:0007669"/>
    <property type="project" value="TreeGrafter"/>
</dbReference>
<dbReference type="HOGENOM" id="CLU_013325_1_0_5"/>
<dbReference type="GO" id="GO:0008641">
    <property type="term" value="F:ubiquitin-like modifier activating enzyme activity"/>
    <property type="evidence" value="ECO:0007669"/>
    <property type="project" value="InterPro"/>
</dbReference>
<name>A0A017H8M1_9RHOB</name>
<dbReference type="Pfam" id="PF00899">
    <property type="entry name" value="ThiF"/>
    <property type="match status" value="1"/>
</dbReference>
<evidence type="ECO:0000313" key="3">
    <source>
        <dbReference type="EMBL" id="EYD70493.1"/>
    </source>
</evidence>
<gene>
    <name evidence="3" type="ORF">Lokhon_00075</name>
</gene>
<dbReference type="InterPro" id="IPR035985">
    <property type="entry name" value="Ubiquitin-activating_enz"/>
</dbReference>
<dbReference type="AlphaFoldDB" id="A0A017H8M1"/>
<keyword evidence="3" id="KW-0614">Plasmid</keyword>
<dbReference type="Proteomes" id="UP000025047">
    <property type="component" value="Plasmid pLokhon01"/>
</dbReference>
<organism evidence="3 4">
    <name type="scientific">Limimaricola hongkongensis DSM 17492</name>
    <dbReference type="NCBI Taxonomy" id="1122180"/>
    <lineage>
        <taxon>Bacteria</taxon>
        <taxon>Pseudomonadati</taxon>
        <taxon>Pseudomonadota</taxon>
        <taxon>Alphaproteobacteria</taxon>
        <taxon>Rhodobacterales</taxon>
        <taxon>Paracoccaceae</taxon>
        <taxon>Limimaricola</taxon>
    </lineage>
</organism>
<evidence type="ECO:0000313" key="4">
    <source>
        <dbReference type="Proteomes" id="UP000025047"/>
    </source>
</evidence>
<protein>
    <submittedName>
        <fullName evidence="3">Thiamine biosynthesis protein ThiF, putative</fullName>
    </submittedName>
</protein>
<dbReference type="CDD" id="cd00757">
    <property type="entry name" value="ThiF_MoeB_HesA_family"/>
    <property type="match status" value="1"/>
</dbReference>
<dbReference type="InterPro" id="IPR045886">
    <property type="entry name" value="ThiF/MoeB/HesA"/>
</dbReference>
<feature type="region of interest" description="Disordered" evidence="1">
    <location>
        <begin position="261"/>
        <end position="284"/>
    </location>
</feature>
<dbReference type="Gene3D" id="3.40.50.720">
    <property type="entry name" value="NAD(P)-binding Rossmann-like Domain"/>
    <property type="match status" value="1"/>
</dbReference>
<sequence length="327" mass="33332">MSRYARQAAVPGFGAEAQARLRAARVLVIGAGGLAAPLLPALAGAGVGQLRICDADRVEITNLHRQTLFGEADLGRAKVHAAALRLAGLNREVAIEPVAAMFGPHNAAALCDGVDLVIDCADSFAASYVASDLCAARGLPFVTASVAGMSGYALACCGGAPSLGAVFPDLPERMGSCAEDGVLGPVVATIGGVQAQMALSILAGAAPSPLGRLVSFDAATWRMGGFSFDGAPEPARRPRFIAAAGIGPKDFVADLRRPEEGPIAHPRARRHAVSDFGPDGPRPAPGQRAVLCCRSGQRAWNAAARLSAVWDGDITLVALGDPTGETA</sequence>
<evidence type="ECO:0000256" key="1">
    <source>
        <dbReference type="SAM" id="MobiDB-lite"/>
    </source>
</evidence>
<dbReference type="GO" id="GO:0016779">
    <property type="term" value="F:nucleotidyltransferase activity"/>
    <property type="evidence" value="ECO:0007669"/>
    <property type="project" value="TreeGrafter"/>
</dbReference>
<dbReference type="EMBL" id="APGJ01000009">
    <property type="protein sequence ID" value="EYD70493.1"/>
    <property type="molecule type" value="Genomic_DNA"/>
</dbReference>
<dbReference type="SUPFAM" id="SSF69572">
    <property type="entry name" value="Activating enzymes of the ubiquitin-like proteins"/>
    <property type="match status" value="1"/>
</dbReference>
<keyword evidence="4" id="KW-1185">Reference proteome</keyword>
<dbReference type="OrthoDB" id="9804286at2"/>
<dbReference type="RefSeq" id="WP_017929841.1">
    <property type="nucleotide sequence ID" value="NZ_CM002675.1"/>
</dbReference>
<dbReference type="PANTHER" id="PTHR10953:SF102">
    <property type="entry name" value="ADENYLYLTRANSFERASE AND SULFURTRANSFERASE MOCS3"/>
    <property type="match status" value="1"/>
</dbReference>
<proteinExistence type="predicted"/>
<dbReference type="PANTHER" id="PTHR10953">
    <property type="entry name" value="UBIQUITIN-ACTIVATING ENZYME E1"/>
    <property type="match status" value="1"/>
</dbReference>
<dbReference type="GO" id="GO:0005737">
    <property type="term" value="C:cytoplasm"/>
    <property type="evidence" value="ECO:0007669"/>
    <property type="project" value="TreeGrafter"/>
</dbReference>
<feature type="domain" description="THIF-type NAD/FAD binding fold" evidence="2">
    <location>
        <begin position="4"/>
        <end position="222"/>
    </location>
</feature>
<dbReference type="PATRIC" id="fig|1122180.6.peg.76"/>
<evidence type="ECO:0000259" key="2">
    <source>
        <dbReference type="Pfam" id="PF00899"/>
    </source>
</evidence>
<accession>A0A017H8M1</accession>
<geneLocation type="plasmid" evidence="3 4">
    <name>pLokhon01</name>
</geneLocation>